<evidence type="ECO:0000256" key="2">
    <source>
        <dbReference type="ARBA" id="ARBA00004173"/>
    </source>
</evidence>
<dbReference type="GO" id="GO:0005739">
    <property type="term" value="C:mitochondrion"/>
    <property type="evidence" value="ECO:0007669"/>
    <property type="project" value="UniProtKB-SubCell"/>
</dbReference>
<dbReference type="OrthoDB" id="10064298at2759"/>
<keyword evidence="13" id="KW-1185">Reference proteome</keyword>
<dbReference type="PANTHER" id="PTHR13113">
    <property type="entry name" value="ECSIT EVOLUTIONARILY CONSERVED SIGNALING INTERMEDIATE IN TOLL PATHWAYS"/>
    <property type="match status" value="1"/>
</dbReference>
<proteinExistence type="inferred from homology"/>
<comment type="caution">
    <text evidence="12">The sequence shown here is derived from an EMBL/GenBank/DDBJ whole genome shotgun (WGS) entry which is preliminary data.</text>
</comment>
<evidence type="ECO:0000256" key="10">
    <source>
        <dbReference type="ARBA" id="ARBA00023128"/>
    </source>
</evidence>
<dbReference type="AlphaFoldDB" id="A0A6S7JDQ1"/>
<dbReference type="InterPro" id="IPR010418">
    <property type="entry name" value="ECSIT"/>
</dbReference>
<gene>
    <name evidence="12" type="ORF">PACLA_8A004249</name>
</gene>
<dbReference type="Proteomes" id="UP001152795">
    <property type="component" value="Unassembled WGS sequence"/>
</dbReference>
<comment type="subcellular location">
    <subcellularLocation>
        <location evidence="3">Cytoplasm</location>
    </subcellularLocation>
    <subcellularLocation>
        <location evidence="2">Mitochondrion</location>
    </subcellularLocation>
    <subcellularLocation>
        <location evidence="1">Nucleus</location>
    </subcellularLocation>
</comment>
<evidence type="ECO:0000256" key="9">
    <source>
        <dbReference type="ARBA" id="ARBA00022946"/>
    </source>
</evidence>
<sequence>MFKRFAQGQVFALVNRSFVAKKSLQCGSYAAPYICIRFQHKQVDLTETSSAAKEVNISEENVIKKPLSRMGPIFPLKQLTRSAKIFENLAVSSPNEQGFREAIETFKKRDVKRLRVMDFISTAVTYMEPFGVAKNVDSYNHLLDLFPRGRYHYRTVFDTLWTRYRPQIDCAVQVLTKLEENRIRPNVHTYDVVHDVFGNDSIPLNKLRRIVFWFDKFDEMYPDPLPKELPEDKQELFEMAINRMIDENMRDSVILSKNQDGIEKQIIGAENINLSNFLAEYDLAKPVFVEGPQVMWLRQTQIRYYLLKADVKPNLFEDHVLALCILRDNEVEAELKIWIKELQKNYPRLAELNVIFNIHSNDKL</sequence>
<evidence type="ECO:0000256" key="11">
    <source>
        <dbReference type="ARBA" id="ARBA00023242"/>
    </source>
</evidence>
<dbReference type="Pfam" id="PF06239">
    <property type="entry name" value="ECSIT_N"/>
    <property type="match status" value="1"/>
</dbReference>
<dbReference type="EMBL" id="CACRXK020016777">
    <property type="protein sequence ID" value="CAB4030316.1"/>
    <property type="molecule type" value="Genomic_DNA"/>
</dbReference>
<evidence type="ECO:0000313" key="12">
    <source>
        <dbReference type="EMBL" id="CAB4030316.1"/>
    </source>
</evidence>
<evidence type="ECO:0000256" key="3">
    <source>
        <dbReference type="ARBA" id="ARBA00004496"/>
    </source>
</evidence>
<dbReference type="Pfam" id="PF14784">
    <property type="entry name" value="ECSIT_C"/>
    <property type="match status" value="1"/>
</dbReference>
<evidence type="ECO:0000256" key="8">
    <source>
        <dbReference type="ARBA" id="ARBA00022859"/>
    </source>
</evidence>
<evidence type="ECO:0000313" key="13">
    <source>
        <dbReference type="Proteomes" id="UP001152795"/>
    </source>
</evidence>
<evidence type="ECO:0000256" key="6">
    <source>
        <dbReference type="ARBA" id="ARBA00022490"/>
    </source>
</evidence>
<dbReference type="PANTHER" id="PTHR13113:SF1">
    <property type="entry name" value="EVOLUTIONARILY CONSERVED SIGNALING INTERMEDIATE IN TOLL PATHWAY, MITOCHONDRIAL"/>
    <property type="match status" value="1"/>
</dbReference>
<keyword evidence="6" id="KW-0963">Cytoplasm</keyword>
<keyword evidence="8" id="KW-0391">Immunity</keyword>
<organism evidence="12 13">
    <name type="scientific">Paramuricea clavata</name>
    <name type="common">Red gorgonian</name>
    <name type="synonym">Violescent sea-whip</name>
    <dbReference type="NCBI Taxonomy" id="317549"/>
    <lineage>
        <taxon>Eukaryota</taxon>
        <taxon>Metazoa</taxon>
        <taxon>Cnidaria</taxon>
        <taxon>Anthozoa</taxon>
        <taxon>Octocorallia</taxon>
        <taxon>Malacalcyonacea</taxon>
        <taxon>Plexauridae</taxon>
        <taxon>Paramuricea</taxon>
    </lineage>
</organism>
<dbReference type="GO" id="GO:0045087">
    <property type="term" value="P:innate immune response"/>
    <property type="evidence" value="ECO:0007669"/>
    <property type="project" value="UniProtKB-KW"/>
</dbReference>
<keyword evidence="10" id="KW-0496">Mitochondrion</keyword>
<keyword evidence="9" id="KW-0809">Transit peptide</keyword>
<name>A0A6S7JDQ1_PARCT</name>
<evidence type="ECO:0000256" key="4">
    <source>
        <dbReference type="ARBA" id="ARBA00007674"/>
    </source>
</evidence>
<evidence type="ECO:0000256" key="7">
    <source>
        <dbReference type="ARBA" id="ARBA00022588"/>
    </source>
</evidence>
<reference evidence="12" key="1">
    <citation type="submission" date="2020-04" db="EMBL/GenBank/DDBJ databases">
        <authorList>
            <person name="Alioto T."/>
            <person name="Alioto T."/>
            <person name="Gomez Garrido J."/>
        </authorList>
    </citation>
    <scope>NUCLEOTIDE SEQUENCE</scope>
    <source>
        <strain evidence="12">A484AB</strain>
    </source>
</reference>
<dbReference type="SMART" id="SM01284">
    <property type="entry name" value="ECSIT_Cterm"/>
    <property type="match status" value="1"/>
</dbReference>
<accession>A0A6S7JDQ1</accession>
<dbReference type="InterPro" id="IPR029342">
    <property type="entry name" value="ECIST_C"/>
</dbReference>
<dbReference type="InterPro" id="IPR046448">
    <property type="entry name" value="ECSIT_N"/>
</dbReference>
<protein>
    <recommendedName>
        <fullName evidence="5">Evolutionarily conserved signaling intermediate in Toll pathway, mitochondrial</fullName>
    </recommendedName>
</protein>
<evidence type="ECO:0000256" key="1">
    <source>
        <dbReference type="ARBA" id="ARBA00004123"/>
    </source>
</evidence>
<evidence type="ECO:0000256" key="5">
    <source>
        <dbReference type="ARBA" id="ARBA00019998"/>
    </source>
</evidence>
<dbReference type="GO" id="GO:0007178">
    <property type="term" value="P:cell surface receptor protein serine/threonine kinase signaling pathway"/>
    <property type="evidence" value="ECO:0007669"/>
    <property type="project" value="TreeGrafter"/>
</dbReference>
<keyword evidence="11" id="KW-0539">Nucleus</keyword>
<dbReference type="GO" id="GO:0005634">
    <property type="term" value="C:nucleus"/>
    <property type="evidence" value="ECO:0007669"/>
    <property type="project" value="UniProtKB-SubCell"/>
</dbReference>
<keyword evidence="7" id="KW-0399">Innate immunity</keyword>
<comment type="similarity">
    <text evidence="4">Belongs to the ECSIT family.</text>
</comment>